<dbReference type="InterPro" id="IPR049458">
    <property type="entry name" value="EpsG-like"/>
</dbReference>
<keyword evidence="3" id="KW-1185">Reference proteome</keyword>
<accession>G2MV43</accession>
<keyword evidence="1" id="KW-0812">Transmembrane</keyword>
<feature type="transmembrane region" description="Helical" evidence="1">
    <location>
        <begin position="266"/>
        <end position="284"/>
    </location>
</feature>
<dbReference type="HOGENOM" id="CLU_064053_0_0_9"/>
<keyword evidence="1" id="KW-1133">Transmembrane helix</keyword>
<feature type="transmembrane region" description="Helical" evidence="1">
    <location>
        <begin position="241"/>
        <end position="259"/>
    </location>
</feature>
<dbReference type="STRING" id="697303.Thewi_0777"/>
<dbReference type="eggNOG" id="ENOG5032NEX">
    <property type="taxonomic scope" value="Bacteria"/>
</dbReference>
<dbReference type="AlphaFoldDB" id="G2MV43"/>
<feature type="transmembrane region" description="Helical" evidence="1">
    <location>
        <begin position="19"/>
        <end position="38"/>
    </location>
</feature>
<feature type="transmembrane region" description="Helical" evidence="1">
    <location>
        <begin position="84"/>
        <end position="102"/>
    </location>
</feature>
<evidence type="ECO:0000313" key="3">
    <source>
        <dbReference type="Proteomes" id="UP000008276"/>
    </source>
</evidence>
<dbReference type="KEGG" id="twi:Thewi_0777"/>
<dbReference type="Pfam" id="PF14897">
    <property type="entry name" value="EpsG"/>
    <property type="match status" value="1"/>
</dbReference>
<evidence type="ECO:0000313" key="2">
    <source>
        <dbReference type="EMBL" id="AEM78222.1"/>
    </source>
</evidence>
<feature type="transmembrane region" description="Helical" evidence="1">
    <location>
        <begin position="318"/>
        <end position="338"/>
    </location>
</feature>
<evidence type="ECO:0008006" key="4">
    <source>
        <dbReference type="Google" id="ProtNLM"/>
    </source>
</evidence>
<name>G2MV43_9THEO</name>
<evidence type="ECO:0000256" key="1">
    <source>
        <dbReference type="SAM" id="Phobius"/>
    </source>
</evidence>
<organism evidence="2 3">
    <name type="scientific">Thermoanaerobacter wiegelii Rt8.B1</name>
    <dbReference type="NCBI Taxonomy" id="697303"/>
    <lineage>
        <taxon>Bacteria</taxon>
        <taxon>Bacillati</taxon>
        <taxon>Bacillota</taxon>
        <taxon>Clostridia</taxon>
        <taxon>Thermoanaerobacterales</taxon>
        <taxon>Thermoanaerobacteraceae</taxon>
        <taxon>Thermoanaerobacter</taxon>
    </lineage>
</organism>
<reference evidence="2 3" key="1">
    <citation type="submission" date="2011-08" db="EMBL/GenBank/DDBJ databases">
        <title>Complete sequence of Thermoanaerobacter wiegelii Rt8.B1.</title>
        <authorList>
            <consortium name="US DOE Joint Genome Institute"/>
            <person name="Lucas S."/>
            <person name="Han J."/>
            <person name="Lapidus A."/>
            <person name="Cheng J.-F."/>
            <person name="Goodwin L."/>
            <person name="Pitluck S."/>
            <person name="Peters L."/>
            <person name="Mikhailova N."/>
            <person name="Zeytun A."/>
            <person name="Daligault H."/>
            <person name="Detter J.C."/>
            <person name="Han C."/>
            <person name="Tapia R."/>
            <person name="Land M."/>
            <person name="Hauser L."/>
            <person name="Kyrpides N."/>
            <person name="Ivanova N."/>
            <person name="Pagani I."/>
            <person name="Hemme C."/>
            <person name="Woyke T."/>
        </authorList>
    </citation>
    <scope>NUCLEOTIDE SEQUENCE [LARGE SCALE GENOMIC DNA]</scope>
    <source>
        <strain evidence="2 3">Rt8.B1</strain>
    </source>
</reference>
<proteinExistence type="predicted"/>
<feature type="transmembrane region" description="Helical" evidence="1">
    <location>
        <begin position="154"/>
        <end position="176"/>
    </location>
</feature>
<feature type="transmembrane region" description="Helical" evidence="1">
    <location>
        <begin position="182"/>
        <end position="199"/>
    </location>
</feature>
<gene>
    <name evidence="2" type="ORF">Thewi_0777</name>
</gene>
<dbReference type="EMBL" id="CP002991">
    <property type="protein sequence ID" value="AEM78222.1"/>
    <property type="molecule type" value="Genomic_DNA"/>
</dbReference>
<dbReference type="RefSeq" id="WP_014062514.1">
    <property type="nucleotide sequence ID" value="NC_015958.1"/>
</dbReference>
<keyword evidence="1" id="KW-0472">Membrane</keyword>
<feature type="transmembrane region" description="Helical" evidence="1">
    <location>
        <begin position="109"/>
        <end position="124"/>
    </location>
</feature>
<protein>
    <recommendedName>
        <fullName evidence="4">EpsG family protein</fullName>
    </recommendedName>
</protein>
<dbReference type="Proteomes" id="UP000008276">
    <property type="component" value="Chromosome"/>
</dbReference>
<feature type="transmembrane region" description="Helical" evidence="1">
    <location>
        <begin position="290"/>
        <end position="311"/>
    </location>
</feature>
<sequence length="342" mass="39869">MNVTYPEPINSKSSAIRKFLSEFLFWSTALILILIAGLRPVGLDRDSTAYATFIQSVTEVNFLDKEPAFWLIKWFNDVLFHGNIHTFFLIFAALGVSIKFLAIKRLSKLPWLSVIAYLSIYFILHEMTQIRVGVAAGIFLLSIPDIYNRNFKRFIIKALLASLFHYSAIIMVPLYFLNPRKISIIYLLLPITGLLFAYFNLSEMLLTNFVGVLPEFLAYKIRTYLSLLKLGEHSKINILNFYYSSLLVVLYFGLFCYVMNKIKFTYDILFIKILGIMLFMFYFFSPLPVFAFRISEFFGVISIILLPNLVLYFKQKEILLLLIISHFVYYFSKTIRLLNLNM</sequence>